<dbReference type="CDD" id="cd14014">
    <property type="entry name" value="STKc_PknB_like"/>
    <property type="match status" value="1"/>
</dbReference>
<dbReference type="Pfam" id="PF00069">
    <property type="entry name" value="Pkinase"/>
    <property type="match status" value="1"/>
</dbReference>
<dbReference type="PANTHER" id="PTHR24348:SF22">
    <property type="entry name" value="NON-SPECIFIC SERINE_THREONINE PROTEIN KINASE"/>
    <property type="match status" value="1"/>
</dbReference>
<dbReference type="AlphaFoldDB" id="A1KCM1"/>
<sequence length="346" mass="38810">MGVSGKLPCSSTLQAQQENAAESRILALDQMPPQANCALPAGFQLDRYRIERQLSLGGFSIVYLAYDDDDGTAVAIKEYLPNSLALRKEGQIEPLVPDENLPAFRYGMKCFFEEGRSLAKLMHPNVVRVLNFFRANNTVYMVMQFERGRTLHDYIQKHRGDVGERFIRGVFTRMLNGLREVHAHKLLHLDIKPSNIYLRTDGTPVLLDFGAARQTLALDQPMLKPMYTPGFASPEQLGQREALGPWSDIYSVGASIYACIVGAAPPRSDERLKHDTIMPISRTHAGRYSGQLLELIEWSLRLDPLARPQSVYTLQKALMQKEAGEPMPASWFTDLGARLKSFIGRG</sequence>
<dbReference type="Proteomes" id="UP000002588">
    <property type="component" value="Chromosome"/>
</dbReference>
<feature type="domain" description="Protein kinase" evidence="5">
    <location>
        <begin position="48"/>
        <end position="319"/>
    </location>
</feature>
<dbReference type="Gene3D" id="1.10.510.10">
    <property type="entry name" value="Transferase(Phosphotransferase) domain 1"/>
    <property type="match status" value="1"/>
</dbReference>
<dbReference type="InterPro" id="IPR000719">
    <property type="entry name" value="Prot_kinase_dom"/>
</dbReference>
<keyword evidence="3 6" id="KW-0418">Kinase</keyword>
<accession>A1KCM1</accession>
<dbReference type="STRING" id="62928.azo3961"/>
<protein>
    <submittedName>
        <fullName evidence="6">Serine/threonine protein kinase</fullName>
    </submittedName>
</protein>
<reference evidence="6 7" key="1">
    <citation type="journal article" date="2006" name="Nat. Biotechnol.">
        <title>Complete genome of the mutualistic, N2-fixing grass endophyte Azoarcus sp. strain BH72.</title>
        <authorList>
            <person name="Krause A."/>
            <person name="Ramakumar A."/>
            <person name="Bartels D."/>
            <person name="Battistoni F."/>
            <person name="Bekel T."/>
            <person name="Boch J."/>
            <person name="Boehm M."/>
            <person name="Friedrich F."/>
            <person name="Hurek T."/>
            <person name="Krause L."/>
            <person name="Linke B."/>
            <person name="McHardy A.C."/>
            <person name="Sarkar A."/>
            <person name="Schneiker S."/>
            <person name="Syed A.A."/>
            <person name="Thauer R."/>
            <person name="Vorhoelter F.-J."/>
            <person name="Weidner S."/>
            <person name="Puehler A."/>
            <person name="Reinhold-Hurek B."/>
            <person name="Kaiser O."/>
            <person name="Goesmann A."/>
        </authorList>
    </citation>
    <scope>NUCLEOTIDE SEQUENCE [LARGE SCALE GENOMIC DNA]</scope>
    <source>
        <strain evidence="6 7">BH72</strain>
    </source>
</reference>
<dbReference type="SMART" id="SM00220">
    <property type="entry name" value="S_TKc"/>
    <property type="match status" value="1"/>
</dbReference>
<dbReference type="KEGG" id="azo:azo3961"/>
<keyword evidence="7" id="KW-1185">Reference proteome</keyword>
<evidence type="ECO:0000259" key="5">
    <source>
        <dbReference type="PROSITE" id="PS50011"/>
    </source>
</evidence>
<keyword evidence="4" id="KW-0067">ATP-binding</keyword>
<dbReference type="InterPro" id="IPR045269">
    <property type="entry name" value="Atg1-like"/>
</dbReference>
<keyword evidence="6" id="KW-0723">Serine/threonine-protein kinase</keyword>
<name>A1KCM1_AZOSB</name>
<dbReference type="GO" id="GO:0004674">
    <property type="term" value="F:protein serine/threonine kinase activity"/>
    <property type="evidence" value="ECO:0007669"/>
    <property type="project" value="UniProtKB-KW"/>
</dbReference>
<keyword evidence="2" id="KW-0547">Nucleotide-binding</keyword>
<dbReference type="eggNOG" id="COG0515">
    <property type="taxonomic scope" value="Bacteria"/>
</dbReference>
<dbReference type="PANTHER" id="PTHR24348">
    <property type="entry name" value="SERINE/THREONINE-PROTEIN KINASE UNC-51-RELATED"/>
    <property type="match status" value="1"/>
</dbReference>
<evidence type="ECO:0000313" key="7">
    <source>
        <dbReference type="Proteomes" id="UP000002588"/>
    </source>
</evidence>
<dbReference type="GO" id="GO:0005776">
    <property type="term" value="C:autophagosome"/>
    <property type="evidence" value="ECO:0007669"/>
    <property type="project" value="TreeGrafter"/>
</dbReference>
<dbReference type="PROSITE" id="PS00108">
    <property type="entry name" value="PROTEIN_KINASE_ST"/>
    <property type="match status" value="1"/>
</dbReference>
<dbReference type="InterPro" id="IPR011009">
    <property type="entry name" value="Kinase-like_dom_sf"/>
</dbReference>
<evidence type="ECO:0000313" key="6">
    <source>
        <dbReference type="EMBL" id="CAL96577.1"/>
    </source>
</evidence>
<evidence type="ECO:0000256" key="1">
    <source>
        <dbReference type="ARBA" id="ARBA00022679"/>
    </source>
</evidence>
<keyword evidence="1" id="KW-0808">Transferase</keyword>
<gene>
    <name evidence="6" type="ordered locus">azo3961</name>
</gene>
<dbReference type="GO" id="GO:0016020">
    <property type="term" value="C:membrane"/>
    <property type="evidence" value="ECO:0007669"/>
    <property type="project" value="TreeGrafter"/>
</dbReference>
<dbReference type="GO" id="GO:0005524">
    <property type="term" value="F:ATP binding"/>
    <property type="evidence" value="ECO:0007669"/>
    <property type="project" value="UniProtKB-KW"/>
</dbReference>
<dbReference type="PROSITE" id="PS50011">
    <property type="entry name" value="PROTEIN_KINASE_DOM"/>
    <property type="match status" value="1"/>
</dbReference>
<proteinExistence type="predicted"/>
<evidence type="ECO:0000256" key="3">
    <source>
        <dbReference type="ARBA" id="ARBA00022777"/>
    </source>
</evidence>
<dbReference type="SUPFAM" id="SSF56112">
    <property type="entry name" value="Protein kinase-like (PK-like)"/>
    <property type="match status" value="1"/>
</dbReference>
<dbReference type="KEGG" id="aoa:dqs_4104"/>
<evidence type="ECO:0000256" key="2">
    <source>
        <dbReference type="ARBA" id="ARBA00022741"/>
    </source>
</evidence>
<evidence type="ECO:0000256" key="4">
    <source>
        <dbReference type="ARBA" id="ARBA00022840"/>
    </source>
</evidence>
<dbReference type="HOGENOM" id="CLU_000288_63_44_4"/>
<dbReference type="InterPro" id="IPR008271">
    <property type="entry name" value="Ser/Thr_kinase_AS"/>
</dbReference>
<dbReference type="GO" id="GO:0000407">
    <property type="term" value="C:phagophore assembly site"/>
    <property type="evidence" value="ECO:0007669"/>
    <property type="project" value="TreeGrafter"/>
</dbReference>
<dbReference type="GO" id="GO:0005829">
    <property type="term" value="C:cytosol"/>
    <property type="evidence" value="ECO:0007669"/>
    <property type="project" value="TreeGrafter"/>
</dbReference>
<dbReference type="EMBL" id="AM406670">
    <property type="protein sequence ID" value="CAL96577.1"/>
    <property type="molecule type" value="Genomic_DNA"/>
</dbReference>
<organism evidence="6 7">
    <name type="scientific">Azoarcus sp. (strain BH72)</name>
    <dbReference type="NCBI Taxonomy" id="418699"/>
    <lineage>
        <taxon>Bacteria</taxon>
        <taxon>Pseudomonadati</taxon>
        <taxon>Pseudomonadota</taxon>
        <taxon>Betaproteobacteria</taxon>
        <taxon>Rhodocyclales</taxon>
        <taxon>Zoogloeaceae</taxon>
        <taxon>Azoarcus</taxon>
    </lineage>
</organism>